<dbReference type="Proteomes" id="UP000078540">
    <property type="component" value="Unassembled WGS sequence"/>
</dbReference>
<dbReference type="EMBL" id="KQ976574">
    <property type="protein sequence ID" value="KYM80126.1"/>
    <property type="molecule type" value="Genomic_DNA"/>
</dbReference>
<organism evidence="2 3">
    <name type="scientific">Atta colombica</name>
    <dbReference type="NCBI Taxonomy" id="520822"/>
    <lineage>
        <taxon>Eukaryota</taxon>
        <taxon>Metazoa</taxon>
        <taxon>Ecdysozoa</taxon>
        <taxon>Arthropoda</taxon>
        <taxon>Hexapoda</taxon>
        <taxon>Insecta</taxon>
        <taxon>Pterygota</taxon>
        <taxon>Neoptera</taxon>
        <taxon>Endopterygota</taxon>
        <taxon>Hymenoptera</taxon>
        <taxon>Apocrita</taxon>
        <taxon>Aculeata</taxon>
        <taxon>Formicoidea</taxon>
        <taxon>Formicidae</taxon>
        <taxon>Myrmicinae</taxon>
        <taxon>Atta</taxon>
    </lineage>
</organism>
<sequence>MRKFFGEAVARVANFLAKNCCTAKSGGDRKSMKGEKPQRTLQREGMKILLGGHRTFARHASHGLVPPREIPVRNTKAQHGLYVDESLRLRAAKHYDLRHIESNQKNIERKKEKENRRVEGWENRYIEQRTR</sequence>
<name>A0A195B6J2_9HYME</name>
<evidence type="ECO:0000256" key="1">
    <source>
        <dbReference type="SAM" id="Coils"/>
    </source>
</evidence>
<protein>
    <submittedName>
        <fullName evidence="2">Uncharacterized protein</fullName>
    </submittedName>
</protein>
<evidence type="ECO:0000313" key="2">
    <source>
        <dbReference type="EMBL" id="KYM80126.1"/>
    </source>
</evidence>
<proteinExistence type="predicted"/>
<evidence type="ECO:0000313" key="3">
    <source>
        <dbReference type="Proteomes" id="UP000078540"/>
    </source>
</evidence>
<keyword evidence="1" id="KW-0175">Coiled coil</keyword>
<dbReference type="AlphaFoldDB" id="A0A195B6J2"/>
<reference evidence="2 3" key="1">
    <citation type="submission" date="2015-09" db="EMBL/GenBank/DDBJ databases">
        <title>Atta colombica WGS genome.</title>
        <authorList>
            <person name="Nygaard S."/>
            <person name="Hu H."/>
            <person name="Boomsma J."/>
            <person name="Zhang G."/>
        </authorList>
    </citation>
    <scope>NUCLEOTIDE SEQUENCE [LARGE SCALE GENOMIC DNA]</scope>
    <source>
        <strain evidence="2">Treedump-2</strain>
        <tissue evidence="2">Whole body</tissue>
    </source>
</reference>
<feature type="coiled-coil region" evidence="1">
    <location>
        <begin position="97"/>
        <end position="124"/>
    </location>
</feature>
<gene>
    <name evidence="2" type="ORF">ALC53_09220</name>
</gene>
<accession>A0A195B6J2</accession>
<keyword evidence="3" id="KW-1185">Reference proteome</keyword>